<dbReference type="PANTHER" id="PTHR46001:SF1">
    <property type="entry name" value="RHO GUANINE NUCLEOTIDE EXCHANGE FACTOR TIAM1"/>
    <property type="match status" value="1"/>
</dbReference>
<dbReference type="SMART" id="SM00233">
    <property type="entry name" value="PH"/>
    <property type="match status" value="1"/>
</dbReference>
<dbReference type="Gene3D" id="6.10.140.680">
    <property type="match status" value="1"/>
</dbReference>
<dbReference type="GO" id="GO:0007264">
    <property type="term" value="P:small GTPase-mediated signal transduction"/>
    <property type="evidence" value="ECO:0007669"/>
    <property type="project" value="InterPro"/>
</dbReference>
<dbReference type="Proteomes" id="UP000472263">
    <property type="component" value="Chromosome 14"/>
</dbReference>
<feature type="region of interest" description="Disordered" evidence="1">
    <location>
        <begin position="24"/>
        <end position="74"/>
    </location>
</feature>
<feature type="domain" description="PH" evidence="2">
    <location>
        <begin position="359"/>
        <end position="467"/>
    </location>
</feature>
<dbReference type="InterPro" id="IPR040655">
    <property type="entry name" value="TIAM1_CC-Ex"/>
</dbReference>
<evidence type="ECO:0000256" key="1">
    <source>
        <dbReference type="SAM" id="MobiDB-lite"/>
    </source>
</evidence>
<protein>
    <recommendedName>
        <fullName evidence="2">PH domain-containing protein</fullName>
    </recommendedName>
</protein>
<reference evidence="3" key="1">
    <citation type="submission" date="2019-06" db="EMBL/GenBank/DDBJ databases">
        <authorList>
            <consortium name="Wellcome Sanger Institute Data Sharing"/>
        </authorList>
    </citation>
    <scope>NUCLEOTIDE SEQUENCE [LARGE SCALE GENOMIC DNA]</scope>
</reference>
<feature type="compositionally biased region" description="Gly residues" evidence="1">
    <location>
        <begin position="290"/>
        <end position="306"/>
    </location>
</feature>
<dbReference type="Ensembl" id="ENSMMDT00005009859.1">
    <property type="protein sequence ID" value="ENSMMDP00005009556.1"/>
    <property type="gene ID" value="ENSMMDG00005005238.1"/>
</dbReference>
<dbReference type="PANTHER" id="PTHR46001">
    <property type="entry name" value="TIAM (MAMMALIAN TUMOR INVASION AND METASTASIS FACTOR) HOMOLOG"/>
    <property type="match status" value="1"/>
</dbReference>
<dbReference type="AlphaFoldDB" id="A0A667XKK5"/>
<dbReference type="GeneTree" id="ENSGT00940000156294"/>
<dbReference type="GO" id="GO:0005829">
    <property type="term" value="C:cytosol"/>
    <property type="evidence" value="ECO:0007669"/>
    <property type="project" value="TreeGrafter"/>
</dbReference>
<feature type="compositionally biased region" description="Acidic residues" evidence="1">
    <location>
        <begin position="56"/>
        <end position="72"/>
    </location>
</feature>
<name>A0A667XKK5_9TELE</name>
<dbReference type="InterPro" id="IPR043537">
    <property type="entry name" value="Tiam1/Tiam2/Sif"/>
</dbReference>
<dbReference type="Gene3D" id="2.30.29.30">
    <property type="entry name" value="Pleckstrin-homology domain (PH domain)/Phosphotyrosine-binding domain (PTB)"/>
    <property type="match status" value="1"/>
</dbReference>
<evidence type="ECO:0000259" key="2">
    <source>
        <dbReference type="PROSITE" id="PS50003"/>
    </source>
</evidence>
<dbReference type="InterPro" id="IPR011993">
    <property type="entry name" value="PH-like_dom_sf"/>
</dbReference>
<dbReference type="GO" id="GO:0005886">
    <property type="term" value="C:plasma membrane"/>
    <property type="evidence" value="ECO:0007669"/>
    <property type="project" value="TreeGrafter"/>
</dbReference>
<dbReference type="InterPro" id="IPR001849">
    <property type="entry name" value="PH_domain"/>
</dbReference>
<reference evidence="3" key="2">
    <citation type="submission" date="2025-08" db="UniProtKB">
        <authorList>
            <consortium name="Ensembl"/>
        </authorList>
    </citation>
    <scope>IDENTIFICATION</scope>
</reference>
<evidence type="ECO:0000313" key="4">
    <source>
        <dbReference type="Proteomes" id="UP000472263"/>
    </source>
</evidence>
<reference evidence="3" key="3">
    <citation type="submission" date="2025-09" db="UniProtKB">
        <authorList>
            <consortium name="Ensembl"/>
        </authorList>
    </citation>
    <scope>IDENTIFICATION</scope>
</reference>
<feature type="region of interest" description="Disordered" evidence="1">
    <location>
        <begin position="161"/>
        <end position="185"/>
    </location>
</feature>
<keyword evidence="4" id="KW-1185">Reference proteome</keyword>
<sequence>MGLFNPTDAFEEFGINPHWTQRVAMTMRPESYQHDDDPLATPTPETSEADTLGQDGGEDSMGEGEGDGEGDVLGEVRYLQRMTEGPREGGSFKKKRSKSADMWREDSLEFSLSDLSQEHLTSTEEIIDGGEELEEEPEQFTCPRGSLRILRTLQRTNFTGGFYSKEGQGGGGGDGEEGLISPAEEDGGGYGAFTLPCRRSHCLSEGLVGLGIPAAPRPAFQGRRAQTTQDISGVLGEGSEYGDSGIDGVTTEMEGETELGSRRCKAMSASFSVYSAAESSVFNGSDSGSSSGGGGEGRGGEGGRGGVYENFRKELDNQDFTEEAGSAVSDEHSSGTLSSAYPSDALIGCTQGTVRKAGALAVKNFLVHKKNKKVEPATRRKWKHYWVSLKGCTLFLYETDGRSGIDHNSIPKHALWVENSIVQAVPEHPKKDFVFCLSNSVGDAFLFQTSGQTELENWITAIHSACATALARQHHREDTVRLLQTEIRKLEQKIDMDEKMKKMGDMQLSTVTDTKKRKTILEQPKGSWRIRLCTDVFKYPDWCSFINTCKYGIMQYIHNT</sequence>
<feature type="region of interest" description="Disordered" evidence="1">
    <location>
        <begin position="281"/>
        <end position="308"/>
    </location>
</feature>
<evidence type="ECO:0000313" key="3">
    <source>
        <dbReference type="Ensembl" id="ENSMMDP00005009556.1"/>
    </source>
</evidence>
<accession>A0A667XKK5</accession>
<proteinExistence type="predicted"/>
<dbReference type="FunFam" id="2.30.29.30:FF:000065">
    <property type="entry name" value="T cell lymphoma invasion and metastasis 1"/>
    <property type="match status" value="1"/>
</dbReference>
<dbReference type="CDD" id="cd01230">
    <property type="entry name" value="PH1_Tiam1_2"/>
    <property type="match status" value="1"/>
</dbReference>
<organism evidence="3 4">
    <name type="scientific">Myripristis murdjan</name>
    <name type="common">pinecone soldierfish</name>
    <dbReference type="NCBI Taxonomy" id="586833"/>
    <lineage>
        <taxon>Eukaryota</taxon>
        <taxon>Metazoa</taxon>
        <taxon>Chordata</taxon>
        <taxon>Craniata</taxon>
        <taxon>Vertebrata</taxon>
        <taxon>Euteleostomi</taxon>
        <taxon>Actinopterygii</taxon>
        <taxon>Neopterygii</taxon>
        <taxon>Teleostei</taxon>
        <taxon>Neoteleostei</taxon>
        <taxon>Acanthomorphata</taxon>
        <taxon>Holocentriformes</taxon>
        <taxon>Holocentridae</taxon>
        <taxon>Myripristis</taxon>
    </lineage>
</organism>
<dbReference type="InParanoid" id="A0A667XKK5"/>
<dbReference type="Pfam" id="PF18385">
    <property type="entry name" value="Tiam_CC_Ex"/>
    <property type="match status" value="1"/>
</dbReference>
<dbReference type="SUPFAM" id="SSF50729">
    <property type="entry name" value="PH domain-like"/>
    <property type="match status" value="1"/>
</dbReference>
<dbReference type="PROSITE" id="PS50003">
    <property type="entry name" value="PH_DOMAIN"/>
    <property type="match status" value="1"/>
</dbReference>
<dbReference type="GO" id="GO:0005085">
    <property type="term" value="F:guanyl-nucleotide exchange factor activity"/>
    <property type="evidence" value="ECO:0007669"/>
    <property type="project" value="InterPro"/>
</dbReference>
<dbReference type="Pfam" id="PF00169">
    <property type="entry name" value="PH"/>
    <property type="match status" value="1"/>
</dbReference>